<evidence type="ECO:0000313" key="3">
    <source>
        <dbReference type="Proteomes" id="UP000499080"/>
    </source>
</evidence>
<organism evidence="2 3">
    <name type="scientific">Araneus ventricosus</name>
    <name type="common">Orbweaver spider</name>
    <name type="synonym">Epeira ventricosa</name>
    <dbReference type="NCBI Taxonomy" id="182803"/>
    <lineage>
        <taxon>Eukaryota</taxon>
        <taxon>Metazoa</taxon>
        <taxon>Ecdysozoa</taxon>
        <taxon>Arthropoda</taxon>
        <taxon>Chelicerata</taxon>
        <taxon>Arachnida</taxon>
        <taxon>Araneae</taxon>
        <taxon>Araneomorphae</taxon>
        <taxon>Entelegynae</taxon>
        <taxon>Araneoidea</taxon>
        <taxon>Araneidae</taxon>
        <taxon>Araneus</taxon>
    </lineage>
</organism>
<sequence length="141" mass="15893">MKFRRPGSVADASRSGSRKTATDEVLAAMASRPTEEIPRLSEQMGISQSNVMRNFLANKWRLYNLQKLSRAFRRMLAMPFVLRLVFSPILVEKLGKAFMEVPKFVLRHGSKPQNSTHPYSASSHMGNSSFVSTLAARCQCR</sequence>
<protein>
    <submittedName>
        <fullName evidence="2">Uncharacterized protein</fullName>
    </submittedName>
</protein>
<reference evidence="2 3" key="1">
    <citation type="journal article" date="2019" name="Sci. Rep.">
        <title>Orb-weaving spider Araneus ventricosus genome elucidates the spidroin gene catalogue.</title>
        <authorList>
            <person name="Kono N."/>
            <person name="Nakamura H."/>
            <person name="Ohtoshi R."/>
            <person name="Moran D.A.P."/>
            <person name="Shinohara A."/>
            <person name="Yoshida Y."/>
            <person name="Fujiwara M."/>
            <person name="Mori M."/>
            <person name="Tomita M."/>
            <person name="Arakawa K."/>
        </authorList>
    </citation>
    <scope>NUCLEOTIDE SEQUENCE [LARGE SCALE GENOMIC DNA]</scope>
</reference>
<dbReference type="OrthoDB" id="8117402at2759"/>
<proteinExistence type="predicted"/>
<dbReference type="EMBL" id="BGPR01002224">
    <property type="protein sequence ID" value="GBM70001.1"/>
    <property type="molecule type" value="Genomic_DNA"/>
</dbReference>
<evidence type="ECO:0000313" key="2">
    <source>
        <dbReference type="EMBL" id="GBM70001.1"/>
    </source>
</evidence>
<evidence type="ECO:0000256" key="1">
    <source>
        <dbReference type="SAM" id="MobiDB-lite"/>
    </source>
</evidence>
<accession>A0A4Y2HX52</accession>
<dbReference type="Proteomes" id="UP000499080">
    <property type="component" value="Unassembled WGS sequence"/>
</dbReference>
<comment type="caution">
    <text evidence="2">The sequence shown here is derived from an EMBL/GenBank/DDBJ whole genome shotgun (WGS) entry which is preliminary data.</text>
</comment>
<gene>
    <name evidence="2" type="ORF">AVEN_155707_1</name>
</gene>
<feature type="region of interest" description="Disordered" evidence="1">
    <location>
        <begin position="1"/>
        <end position="23"/>
    </location>
</feature>
<name>A0A4Y2HX52_ARAVE</name>
<dbReference type="AlphaFoldDB" id="A0A4Y2HX52"/>
<keyword evidence="3" id="KW-1185">Reference proteome</keyword>